<accession>A0ABQ2KEJ3</accession>
<dbReference type="EMBL" id="BMNE01000003">
    <property type="protein sequence ID" value="GGN79411.1"/>
    <property type="molecule type" value="Genomic_DNA"/>
</dbReference>
<proteinExistence type="predicted"/>
<dbReference type="Gene3D" id="3.40.109.10">
    <property type="entry name" value="NADH Oxidase"/>
    <property type="match status" value="1"/>
</dbReference>
<evidence type="ECO:0000313" key="2">
    <source>
        <dbReference type="EMBL" id="GGN79411.1"/>
    </source>
</evidence>
<dbReference type="InterPro" id="IPR000415">
    <property type="entry name" value="Nitroreductase-like"/>
</dbReference>
<dbReference type="PANTHER" id="PTHR23026:SF123">
    <property type="entry name" value="NAD(P)H NITROREDUCTASE RV3131-RELATED"/>
    <property type="match status" value="1"/>
</dbReference>
<reference evidence="3" key="1">
    <citation type="journal article" date="2019" name="Int. J. Syst. Evol. Microbiol.">
        <title>The Global Catalogue of Microorganisms (GCM) 10K type strain sequencing project: providing services to taxonomists for standard genome sequencing and annotation.</title>
        <authorList>
            <consortium name="The Broad Institute Genomics Platform"/>
            <consortium name="The Broad Institute Genome Sequencing Center for Infectious Disease"/>
            <person name="Wu L."/>
            <person name="Ma J."/>
        </authorList>
    </citation>
    <scope>NUCLEOTIDE SEQUENCE [LARGE SCALE GENOMIC DNA]</scope>
    <source>
        <strain evidence="3">CGMCC 4.7329</strain>
    </source>
</reference>
<feature type="region of interest" description="Disordered" evidence="1">
    <location>
        <begin position="300"/>
        <end position="337"/>
    </location>
</feature>
<sequence length="337" mass="36698">MTIQQHPDLATVRAVFERAARAPSLHNSQPWRWRWDGSSAALYVDAQRLLPATDMFNREAILGCGVMLHHADIAWAAAGWETRVSRFPNPTVRAHLASLEPRHPHTPSEPEQLLGQAVEARYSDRMPMDPPPEWATTPQVLEFLVGRSHTNVTFLDENGAGELRRISELTARLRRYDPQYGSELTWWTAGPDQGNAGVPAAARPSAADRGQVPLGREFPVGTAEPVGEDVDDGARIVVLSTEGDSAAELLDCGYALSAVLVECTVQGLSTCTVSHVVELPSSRAMVADLVGHPHPQVLARIGAARTPPPPRTPRRPIDSILDLDTSSDASGVHRQDR</sequence>
<dbReference type="RefSeq" id="WP_189027967.1">
    <property type="nucleotide sequence ID" value="NZ_BMNE01000003.1"/>
</dbReference>
<dbReference type="NCBIfam" id="NF047509">
    <property type="entry name" value="Rv3131_FMN_oxido"/>
    <property type="match status" value="1"/>
</dbReference>
<dbReference type="Proteomes" id="UP000658127">
    <property type="component" value="Unassembled WGS sequence"/>
</dbReference>
<protein>
    <submittedName>
        <fullName evidence="2">NAD(P)H nitroreductase</fullName>
    </submittedName>
</protein>
<dbReference type="InterPro" id="IPR050627">
    <property type="entry name" value="Nitroreductase/BluB"/>
</dbReference>
<evidence type="ECO:0000256" key="1">
    <source>
        <dbReference type="SAM" id="MobiDB-lite"/>
    </source>
</evidence>
<evidence type="ECO:0000313" key="3">
    <source>
        <dbReference type="Proteomes" id="UP000658127"/>
    </source>
</evidence>
<gene>
    <name evidence="2" type="ORF">GCM10011610_27800</name>
</gene>
<name>A0ABQ2KEJ3_9NOCA</name>
<feature type="compositionally biased region" description="Low complexity" evidence="1">
    <location>
        <begin position="318"/>
        <end position="330"/>
    </location>
</feature>
<keyword evidence="3" id="KW-1185">Reference proteome</keyword>
<dbReference type="SUPFAM" id="SSF55469">
    <property type="entry name" value="FMN-dependent nitroreductase-like"/>
    <property type="match status" value="2"/>
</dbReference>
<organism evidence="2 3">
    <name type="scientific">Nocardia rhizosphaerihabitans</name>
    <dbReference type="NCBI Taxonomy" id="1691570"/>
    <lineage>
        <taxon>Bacteria</taxon>
        <taxon>Bacillati</taxon>
        <taxon>Actinomycetota</taxon>
        <taxon>Actinomycetes</taxon>
        <taxon>Mycobacteriales</taxon>
        <taxon>Nocardiaceae</taxon>
        <taxon>Nocardia</taxon>
    </lineage>
</organism>
<dbReference type="PANTHER" id="PTHR23026">
    <property type="entry name" value="NADPH NITROREDUCTASE"/>
    <property type="match status" value="1"/>
</dbReference>
<comment type="caution">
    <text evidence="2">The sequence shown here is derived from an EMBL/GenBank/DDBJ whole genome shotgun (WGS) entry which is preliminary data.</text>
</comment>